<dbReference type="Gene3D" id="2.40.30.160">
    <property type="match status" value="1"/>
</dbReference>
<dbReference type="Gene3D" id="3.30.70.1630">
    <property type="match status" value="1"/>
</dbReference>
<dbReference type="RefSeq" id="WP_232594247.1">
    <property type="nucleotide sequence ID" value="NZ_BSPD01000033.1"/>
</dbReference>
<evidence type="ECO:0000313" key="2">
    <source>
        <dbReference type="Proteomes" id="UP001156870"/>
    </source>
</evidence>
<dbReference type="EMBL" id="BSPD01000033">
    <property type="protein sequence ID" value="GLS25686.1"/>
    <property type="molecule type" value="Genomic_DNA"/>
</dbReference>
<keyword evidence="2" id="KW-1185">Reference proteome</keyword>
<reference evidence="1 2" key="1">
    <citation type="journal article" date="2014" name="Int. J. Syst. Evol. Microbiol.">
        <title>Complete genome sequence of Corynebacterium casei LMG S-19264T (=DSM 44701T), isolated from a smear-ripened cheese.</title>
        <authorList>
            <consortium name="US DOE Joint Genome Institute (JGI-PGF)"/>
            <person name="Walter F."/>
            <person name="Albersmeier A."/>
            <person name="Kalinowski J."/>
            <person name="Ruckert C."/>
        </authorList>
    </citation>
    <scope>NUCLEOTIDE SEQUENCE [LARGE SCALE GENOMIC DNA]</scope>
    <source>
        <strain evidence="1 2">NBRC 110095</strain>
    </source>
</reference>
<evidence type="ECO:0000313" key="1">
    <source>
        <dbReference type="EMBL" id="GLS25686.1"/>
    </source>
</evidence>
<dbReference type="GO" id="GO:0016226">
    <property type="term" value="P:iron-sulfur cluster assembly"/>
    <property type="evidence" value="ECO:0007669"/>
    <property type="project" value="TreeGrafter"/>
</dbReference>
<dbReference type="Gene3D" id="3.30.70.1400">
    <property type="entry name" value="Aminomethyltransferase beta-barrel domains"/>
    <property type="match status" value="1"/>
</dbReference>
<dbReference type="AlphaFoldDB" id="A0AA37WMY2"/>
<comment type="caution">
    <text evidence="1">The sequence shown here is derived from an EMBL/GenBank/DDBJ whole genome shotgun (WGS) entry which is preliminary data.</text>
</comment>
<name>A0AA37WMY2_9GAMM</name>
<dbReference type="InterPro" id="IPR017703">
    <property type="entry name" value="YgfZ/GCV_T_CS"/>
</dbReference>
<dbReference type="Proteomes" id="UP001156870">
    <property type="component" value="Unassembled WGS sequence"/>
</dbReference>
<dbReference type="InterPro" id="IPR045179">
    <property type="entry name" value="YgfZ/GcvT"/>
</dbReference>
<organism evidence="1 2">
    <name type="scientific">Marinibactrum halimedae</name>
    <dbReference type="NCBI Taxonomy" id="1444977"/>
    <lineage>
        <taxon>Bacteria</taxon>
        <taxon>Pseudomonadati</taxon>
        <taxon>Pseudomonadota</taxon>
        <taxon>Gammaproteobacteria</taxon>
        <taxon>Cellvibrionales</taxon>
        <taxon>Cellvibrionaceae</taxon>
        <taxon>Marinibactrum</taxon>
    </lineage>
</organism>
<dbReference type="PANTHER" id="PTHR22602">
    <property type="entry name" value="TRANSFERASE CAF17, MITOCHONDRIAL-RELATED"/>
    <property type="match status" value="1"/>
</dbReference>
<dbReference type="SUPFAM" id="SSF103025">
    <property type="entry name" value="Folate-binding domain"/>
    <property type="match status" value="1"/>
</dbReference>
<gene>
    <name evidence="1" type="ORF">GCM10007877_14000</name>
</gene>
<dbReference type="PANTHER" id="PTHR22602:SF0">
    <property type="entry name" value="TRANSFERASE CAF17, MITOCHONDRIAL-RELATED"/>
    <property type="match status" value="1"/>
</dbReference>
<accession>A0AA37WMY2</accession>
<protein>
    <submittedName>
        <fullName evidence="1">tRNA-modifying protein YgfZ</fullName>
    </submittedName>
</protein>
<sequence length="370" mass="40856">MSQWKSFLTEQESIVWSGQEAIDYAGLPQPVNKPATDSHLTYLIPLTHLTLSVIEGPDTKTFLQGQVTCDIQNLSPDRALRGCHCTHQGKIISDFLAIEQTNESTEQRILLRTHHSTQSLLMSSLKKYMIFSKAESSINSGFIGVGLIGKDTVNLVKAAFGIEQWQSLAVYHPHEKAMVVALNDCAAEVWVTEDIAEVIWNTLKGAGALPGVTSQWQRFFIQQGHAQVEEETSGLFTPEVLNFDLIEAVSFTKGCYTGQEVVARMNYKGKQKKRLFRFILSEYPAALASPANHIPVNTPVFATEDQHNKNVGVVINSASLPDGSIDLLASIHSDSVHKMNQPTHDVQFSLQDLPNTPLTLGSLPYTINNV</sequence>
<proteinExistence type="predicted"/>
<dbReference type="NCBIfam" id="TIGR03317">
    <property type="entry name" value="ygfZ_signature"/>
    <property type="match status" value="1"/>
</dbReference>